<protein>
    <recommendedName>
        <fullName evidence="2">Oxidoreductase-like domain-containing protein</fullName>
    </recommendedName>
</protein>
<evidence type="ECO:0000313" key="3">
    <source>
        <dbReference type="EMBL" id="TFK98488.1"/>
    </source>
</evidence>
<feature type="region of interest" description="Disordered" evidence="1">
    <location>
        <begin position="84"/>
        <end position="117"/>
    </location>
</feature>
<sequence length="117" mass="12659">MSGCAICVYDLHDDTLTAYKDSVTSLQASLDAMGVARDTWPASIRPPPLKSKAQAKAKFGALPPQQAQRAASLSAFEEMEMRLKAKQTPTPLPTEKVDLSSVVDPGRVLSEREIRSS</sequence>
<dbReference type="OrthoDB" id="10064411at2759"/>
<dbReference type="STRING" id="1884261.A0A5C3QE93"/>
<reference evidence="3 4" key="1">
    <citation type="journal article" date="2019" name="Nat. Ecol. Evol.">
        <title>Megaphylogeny resolves global patterns of mushroom evolution.</title>
        <authorList>
            <person name="Varga T."/>
            <person name="Krizsan K."/>
            <person name="Foldi C."/>
            <person name="Dima B."/>
            <person name="Sanchez-Garcia M."/>
            <person name="Sanchez-Ramirez S."/>
            <person name="Szollosi G.J."/>
            <person name="Szarkandi J.G."/>
            <person name="Papp V."/>
            <person name="Albert L."/>
            <person name="Andreopoulos W."/>
            <person name="Angelini C."/>
            <person name="Antonin V."/>
            <person name="Barry K.W."/>
            <person name="Bougher N.L."/>
            <person name="Buchanan P."/>
            <person name="Buyck B."/>
            <person name="Bense V."/>
            <person name="Catcheside P."/>
            <person name="Chovatia M."/>
            <person name="Cooper J."/>
            <person name="Damon W."/>
            <person name="Desjardin D."/>
            <person name="Finy P."/>
            <person name="Geml J."/>
            <person name="Haridas S."/>
            <person name="Hughes K."/>
            <person name="Justo A."/>
            <person name="Karasinski D."/>
            <person name="Kautmanova I."/>
            <person name="Kiss B."/>
            <person name="Kocsube S."/>
            <person name="Kotiranta H."/>
            <person name="LaButti K.M."/>
            <person name="Lechner B.E."/>
            <person name="Liimatainen K."/>
            <person name="Lipzen A."/>
            <person name="Lukacs Z."/>
            <person name="Mihaltcheva S."/>
            <person name="Morgado L.N."/>
            <person name="Niskanen T."/>
            <person name="Noordeloos M.E."/>
            <person name="Ohm R.A."/>
            <person name="Ortiz-Santana B."/>
            <person name="Ovrebo C."/>
            <person name="Racz N."/>
            <person name="Riley R."/>
            <person name="Savchenko A."/>
            <person name="Shiryaev A."/>
            <person name="Soop K."/>
            <person name="Spirin V."/>
            <person name="Szebenyi C."/>
            <person name="Tomsovsky M."/>
            <person name="Tulloss R.E."/>
            <person name="Uehling J."/>
            <person name="Grigoriev I.V."/>
            <person name="Vagvolgyi C."/>
            <person name="Papp T."/>
            <person name="Martin F.M."/>
            <person name="Miettinen O."/>
            <person name="Hibbett D.S."/>
            <person name="Nagy L.G."/>
        </authorList>
    </citation>
    <scope>NUCLEOTIDE SEQUENCE [LARGE SCALE GENOMIC DNA]</scope>
    <source>
        <strain evidence="3 4">CBS 309.79</strain>
    </source>
</reference>
<dbReference type="InterPro" id="IPR019180">
    <property type="entry name" value="Oxidoreductase-like_N"/>
</dbReference>
<evidence type="ECO:0000313" key="4">
    <source>
        <dbReference type="Proteomes" id="UP000305067"/>
    </source>
</evidence>
<evidence type="ECO:0000259" key="2">
    <source>
        <dbReference type="Pfam" id="PF09791"/>
    </source>
</evidence>
<accession>A0A5C3QE93</accession>
<dbReference type="Pfam" id="PF09791">
    <property type="entry name" value="Oxidored-like"/>
    <property type="match status" value="1"/>
</dbReference>
<evidence type="ECO:0000256" key="1">
    <source>
        <dbReference type="SAM" id="MobiDB-lite"/>
    </source>
</evidence>
<keyword evidence="4" id="KW-1185">Reference proteome</keyword>
<dbReference type="EMBL" id="ML178839">
    <property type="protein sequence ID" value="TFK98488.1"/>
    <property type="molecule type" value="Genomic_DNA"/>
</dbReference>
<dbReference type="AlphaFoldDB" id="A0A5C3QE93"/>
<feature type="domain" description="Oxidoreductase-like" evidence="2">
    <location>
        <begin position="1"/>
        <end position="26"/>
    </location>
</feature>
<gene>
    <name evidence="3" type="ORF">BDV98DRAFT_572758</name>
</gene>
<organism evidence="3 4">
    <name type="scientific">Pterulicium gracile</name>
    <dbReference type="NCBI Taxonomy" id="1884261"/>
    <lineage>
        <taxon>Eukaryota</taxon>
        <taxon>Fungi</taxon>
        <taxon>Dikarya</taxon>
        <taxon>Basidiomycota</taxon>
        <taxon>Agaricomycotina</taxon>
        <taxon>Agaricomycetes</taxon>
        <taxon>Agaricomycetidae</taxon>
        <taxon>Agaricales</taxon>
        <taxon>Pleurotineae</taxon>
        <taxon>Pterulaceae</taxon>
        <taxon>Pterulicium</taxon>
    </lineage>
</organism>
<proteinExistence type="predicted"/>
<name>A0A5C3QE93_9AGAR</name>
<dbReference type="Proteomes" id="UP000305067">
    <property type="component" value="Unassembled WGS sequence"/>
</dbReference>